<dbReference type="VEuPathDB" id="FungiDB:I7I53_02228"/>
<organism evidence="3 4">
    <name type="scientific">Ajellomyces capsulatus (strain H88)</name>
    <name type="common">Darling's disease fungus</name>
    <name type="synonym">Histoplasma capsulatum</name>
    <dbReference type="NCBI Taxonomy" id="544711"/>
    <lineage>
        <taxon>Eukaryota</taxon>
        <taxon>Fungi</taxon>
        <taxon>Dikarya</taxon>
        <taxon>Ascomycota</taxon>
        <taxon>Pezizomycotina</taxon>
        <taxon>Eurotiomycetes</taxon>
        <taxon>Eurotiomycetidae</taxon>
        <taxon>Onygenales</taxon>
        <taxon>Ajellomycetaceae</taxon>
        <taxon>Histoplasma</taxon>
    </lineage>
</organism>
<keyword evidence="2" id="KW-1133">Transmembrane helix</keyword>
<feature type="transmembrane region" description="Helical" evidence="2">
    <location>
        <begin position="20"/>
        <end position="42"/>
    </location>
</feature>
<keyword evidence="2" id="KW-0472">Membrane</keyword>
<dbReference type="EMBL" id="CP069104">
    <property type="protein sequence ID" value="QSS54621.1"/>
    <property type="molecule type" value="Genomic_DNA"/>
</dbReference>
<protein>
    <submittedName>
        <fullName evidence="3">Uncharacterized protein</fullName>
    </submittedName>
</protein>
<gene>
    <name evidence="3" type="ORF">I7I53_02228</name>
</gene>
<name>A0A8A1LL95_AJEC8</name>
<sequence>MWCLWKHGNWFQPDYLSTAILPLSNASLWIFIQYRLWFPYLISSKRSAMLKRLCPLTGRVLRSMGTSGSGLCLRKVPLLLPRQSNISPPSIPTLSIPPHQLPSFRIQPPNPRAVSKAPNPECLFHKQLRPITAVHSIVVIWQPELSIGVSIQKAPLNRDAGGIRQMLQWNKGAQEGQARQLSPAHNAIAPNTKDTSSPISLPMPPVNRQ</sequence>
<dbReference type="AlphaFoldDB" id="A0A8A1LL95"/>
<evidence type="ECO:0000256" key="2">
    <source>
        <dbReference type="SAM" id="Phobius"/>
    </source>
</evidence>
<accession>A0A8A1LL95</accession>
<evidence type="ECO:0000313" key="3">
    <source>
        <dbReference type="EMBL" id="QSS54621.1"/>
    </source>
</evidence>
<dbReference type="Proteomes" id="UP000663419">
    <property type="component" value="Chromosome 3"/>
</dbReference>
<feature type="region of interest" description="Disordered" evidence="1">
    <location>
        <begin position="187"/>
        <end position="209"/>
    </location>
</feature>
<keyword evidence="2" id="KW-0812">Transmembrane</keyword>
<reference evidence="3" key="1">
    <citation type="submission" date="2021-01" db="EMBL/GenBank/DDBJ databases">
        <title>Chromosome-level genome assembly of a human fungal pathogen reveals clustering of transcriptionally co-regulated genes.</title>
        <authorList>
            <person name="Voorhies M."/>
            <person name="Cohen S."/>
            <person name="Shea T.P."/>
            <person name="Petrus S."/>
            <person name="Munoz J.F."/>
            <person name="Poplawski S."/>
            <person name="Goldman W.E."/>
            <person name="Michael T."/>
            <person name="Cuomo C.A."/>
            <person name="Sil A."/>
            <person name="Beyhan S."/>
        </authorList>
    </citation>
    <scope>NUCLEOTIDE SEQUENCE</scope>
    <source>
        <strain evidence="3">H88</strain>
    </source>
</reference>
<proteinExistence type="predicted"/>
<evidence type="ECO:0000256" key="1">
    <source>
        <dbReference type="SAM" id="MobiDB-lite"/>
    </source>
</evidence>
<evidence type="ECO:0000313" key="4">
    <source>
        <dbReference type="Proteomes" id="UP000663419"/>
    </source>
</evidence>